<dbReference type="AlphaFoldDB" id="A0A3A3G3P0"/>
<dbReference type="Gene3D" id="3.30.465.10">
    <property type="match status" value="1"/>
</dbReference>
<accession>A0A3A3G3P0</accession>
<evidence type="ECO:0000313" key="6">
    <source>
        <dbReference type="Proteomes" id="UP000266327"/>
    </source>
</evidence>
<evidence type="ECO:0000313" key="5">
    <source>
        <dbReference type="EMBL" id="RJG01419.1"/>
    </source>
</evidence>
<dbReference type="InterPro" id="IPR016166">
    <property type="entry name" value="FAD-bd_PCMH"/>
</dbReference>
<dbReference type="SUPFAM" id="SSF55447">
    <property type="entry name" value="CO dehydrogenase flavoprotein C-terminal domain-like"/>
    <property type="match status" value="1"/>
</dbReference>
<evidence type="ECO:0000259" key="4">
    <source>
        <dbReference type="PROSITE" id="PS51387"/>
    </source>
</evidence>
<keyword evidence="6" id="KW-1185">Reference proteome</keyword>
<sequence>MKPPKFDYVRPQTLDEALAALAAAEGDGKIIAGGQSLMPMLNFRLLSPSVLIDINRIAELSFLEEQPDGALRIGALTRHHTLETSPVVKRLFPVLHDAMQFVAHLAIRNRGTIGGSITHADPAAELPMMMVLLDAEIILASPRGLRTVPAEEFFVASLTSAVEEDEIVIEISLPALPAQAGWAFEEVARRAGDFALAAIGVVMKVEDGIVTESRVGVMGVADTPMRVYDAETILFNQACDEQTLDDVVKAVREAVAPATDLHASSDYRRHLVGVLARRAVATAWRRAQGESA</sequence>
<keyword evidence="3" id="KW-0560">Oxidoreductase</keyword>
<keyword evidence="2" id="KW-0274">FAD</keyword>
<evidence type="ECO:0000256" key="2">
    <source>
        <dbReference type="ARBA" id="ARBA00022827"/>
    </source>
</evidence>
<dbReference type="InterPro" id="IPR002346">
    <property type="entry name" value="Mopterin_DH_FAD-bd"/>
</dbReference>
<dbReference type="Gene3D" id="3.30.390.50">
    <property type="entry name" value="CO dehydrogenase flavoprotein, C-terminal domain"/>
    <property type="match status" value="1"/>
</dbReference>
<keyword evidence="1" id="KW-0285">Flavoprotein</keyword>
<proteinExistence type="predicted"/>
<comment type="caution">
    <text evidence="5">The sequence shown here is derived from an EMBL/GenBank/DDBJ whole genome shotgun (WGS) entry which is preliminary data.</text>
</comment>
<dbReference type="GO" id="GO:0016491">
    <property type="term" value="F:oxidoreductase activity"/>
    <property type="evidence" value="ECO:0007669"/>
    <property type="project" value="UniProtKB-KW"/>
</dbReference>
<dbReference type="Proteomes" id="UP000266327">
    <property type="component" value="Unassembled WGS sequence"/>
</dbReference>
<reference evidence="6" key="1">
    <citation type="submission" date="2018-09" db="EMBL/GenBank/DDBJ databases">
        <authorList>
            <person name="Zhu H."/>
        </authorList>
    </citation>
    <scope>NUCLEOTIDE SEQUENCE [LARGE SCALE GENOMIC DNA]</scope>
    <source>
        <strain evidence="6">K1S02-23</strain>
    </source>
</reference>
<name>A0A3A3G3P0_9BURK</name>
<dbReference type="InterPro" id="IPR036318">
    <property type="entry name" value="FAD-bd_PCMH-like_sf"/>
</dbReference>
<dbReference type="SUPFAM" id="SSF56176">
    <property type="entry name" value="FAD-binding/transporter-associated domain-like"/>
    <property type="match status" value="1"/>
</dbReference>
<protein>
    <submittedName>
        <fullName evidence="5">Xanthine dehydrogenase family protein subunit M</fullName>
    </submittedName>
</protein>
<dbReference type="InterPro" id="IPR036683">
    <property type="entry name" value="CO_DH_flav_C_dom_sf"/>
</dbReference>
<dbReference type="InterPro" id="IPR016169">
    <property type="entry name" value="FAD-bd_PCMH_sub2"/>
</dbReference>
<dbReference type="SMART" id="SM01092">
    <property type="entry name" value="CO_deh_flav_C"/>
    <property type="match status" value="1"/>
</dbReference>
<dbReference type="Gene3D" id="3.30.43.10">
    <property type="entry name" value="Uridine Diphospho-n-acetylenolpyruvylglucosamine Reductase, domain 2"/>
    <property type="match status" value="1"/>
</dbReference>
<dbReference type="RefSeq" id="WP_119784867.1">
    <property type="nucleotide sequence ID" value="NZ_QYUQ01000002.1"/>
</dbReference>
<dbReference type="FunFam" id="3.30.465.10:FF:000017">
    <property type="entry name" value="Xanthine dehydrogenase, FAD binding subunit"/>
    <property type="match status" value="1"/>
</dbReference>
<dbReference type="EMBL" id="QYUQ01000002">
    <property type="protein sequence ID" value="RJG01419.1"/>
    <property type="molecule type" value="Genomic_DNA"/>
</dbReference>
<dbReference type="Pfam" id="PF00941">
    <property type="entry name" value="FAD_binding_5"/>
    <property type="match status" value="1"/>
</dbReference>
<dbReference type="Pfam" id="PF03450">
    <property type="entry name" value="CO_deh_flav_C"/>
    <property type="match status" value="1"/>
</dbReference>
<dbReference type="OrthoDB" id="9793944at2"/>
<evidence type="ECO:0000256" key="1">
    <source>
        <dbReference type="ARBA" id="ARBA00022630"/>
    </source>
</evidence>
<feature type="domain" description="FAD-binding PCMH-type" evidence="4">
    <location>
        <begin position="1"/>
        <end position="178"/>
    </location>
</feature>
<dbReference type="InterPro" id="IPR051312">
    <property type="entry name" value="Diverse_Substr_Oxidored"/>
</dbReference>
<dbReference type="PROSITE" id="PS51387">
    <property type="entry name" value="FAD_PCMH"/>
    <property type="match status" value="1"/>
</dbReference>
<dbReference type="InterPro" id="IPR016167">
    <property type="entry name" value="FAD-bd_PCMH_sub1"/>
</dbReference>
<dbReference type="PANTHER" id="PTHR42659">
    <property type="entry name" value="XANTHINE DEHYDROGENASE SUBUNIT C-RELATED"/>
    <property type="match status" value="1"/>
</dbReference>
<dbReference type="GO" id="GO:0071949">
    <property type="term" value="F:FAD binding"/>
    <property type="evidence" value="ECO:0007669"/>
    <property type="project" value="InterPro"/>
</dbReference>
<dbReference type="InterPro" id="IPR005107">
    <property type="entry name" value="CO_DH_flav_C"/>
</dbReference>
<gene>
    <name evidence="5" type="ORF">D3878_07330</name>
</gene>
<evidence type="ECO:0000256" key="3">
    <source>
        <dbReference type="ARBA" id="ARBA00023002"/>
    </source>
</evidence>
<dbReference type="PANTHER" id="PTHR42659:SF2">
    <property type="entry name" value="XANTHINE DEHYDROGENASE SUBUNIT C-RELATED"/>
    <property type="match status" value="1"/>
</dbReference>
<organism evidence="5 6">
    <name type="scientific">Noviherbaspirillum sedimenti</name>
    <dbReference type="NCBI Taxonomy" id="2320865"/>
    <lineage>
        <taxon>Bacteria</taxon>
        <taxon>Pseudomonadati</taxon>
        <taxon>Pseudomonadota</taxon>
        <taxon>Betaproteobacteria</taxon>
        <taxon>Burkholderiales</taxon>
        <taxon>Oxalobacteraceae</taxon>
        <taxon>Noviherbaspirillum</taxon>
    </lineage>
</organism>